<dbReference type="Gene3D" id="1.25.40.10">
    <property type="entry name" value="Tetratricopeptide repeat domain"/>
    <property type="match status" value="1"/>
</dbReference>
<proteinExistence type="predicted"/>
<evidence type="ECO:0000313" key="2">
    <source>
        <dbReference type="EMBL" id="SHF89449.1"/>
    </source>
</evidence>
<evidence type="ECO:0008006" key="4">
    <source>
        <dbReference type="Google" id="ProtNLM"/>
    </source>
</evidence>
<dbReference type="InterPro" id="IPR011990">
    <property type="entry name" value="TPR-like_helical_dom_sf"/>
</dbReference>
<feature type="transmembrane region" description="Helical" evidence="1">
    <location>
        <begin position="103"/>
        <end position="120"/>
    </location>
</feature>
<evidence type="ECO:0000313" key="3">
    <source>
        <dbReference type="Proteomes" id="UP000184036"/>
    </source>
</evidence>
<keyword evidence="1" id="KW-1133">Transmembrane helix</keyword>
<dbReference type="AlphaFoldDB" id="A0A1M5FD85"/>
<dbReference type="Proteomes" id="UP000184036">
    <property type="component" value="Unassembled WGS sequence"/>
</dbReference>
<sequence length="257" mass="29710">MDSRAQSLPIIKNKLAMKEENYILFDQYIQNEMTVDQKVIFENQLLEDQELAAAFISFKETISLLENKLSFDEERSAFRESLHTIGSEHYKTKKPKVVNLKPLFFLAVASVVLLLGLFVFNPSSDPNFKDFNQFEEAHFVERGTSTENLKQAEQAYNTKNYKKAISLFESILKEKQTAEFQYFYAISLLEINKTSKSEAVFQKLKSGNSIYKNKAIYGLALAKLKQKEYQSCKEILLTIPKDYENYDAVEKLLKAID</sequence>
<accession>A0A1M5FD85</accession>
<evidence type="ECO:0000256" key="1">
    <source>
        <dbReference type="SAM" id="Phobius"/>
    </source>
</evidence>
<reference evidence="3" key="1">
    <citation type="submission" date="2016-11" db="EMBL/GenBank/DDBJ databases">
        <authorList>
            <person name="Varghese N."/>
            <person name="Submissions S."/>
        </authorList>
    </citation>
    <scope>NUCLEOTIDE SEQUENCE [LARGE SCALE GENOMIC DNA]</scope>
    <source>
        <strain evidence="3">DSM 19741</strain>
    </source>
</reference>
<keyword evidence="3" id="KW-1185">Reference proteome</keyword>
<organism evidence="2 3">
    <name type="scientific">Flavobacterium segetis</name>
    <dbReference type="NCBI Taxonomy" id="271157"/>
    <lineage>
        <taxon>Bacteria</taxon>
        <taxon>Pseudomonadati</taxon>
        <taxon>Bacteroidota</taxon>
        <taxon>Flavobacteriia</taxon>
        <taxon>Flavobacteriales</taxon>
        <taxon>Flavobacteriaceae</taxon>
        <taxon>Flavobacterium</taxon>
    </lineage>
</organism>
<protein>
    <recommendedName>
        <fullName evidence="4">Tetratricopeptide repeat-containing protein</fullName>
    </recommendedName>
</protein>
<dbReference type="EMBL" id="FQWE01000002">
    <property type="protein sequence ID" value="SHF89449.1"/>
    <property type="molecule type" value="Genomic_DNA"/>
</dbReference>
<keyword evidence="1" id="KW-0812">Transmembrane</keyword>
<dbReference type="SUPFAM" id="SSF48452">
    <property type="entry name" value="TPR-like"/>
    <property type="match status" value="1"/>
</dbReference>
<dbReference type="STRING" id="271157.SAMN05444396_102306"/>
<keyword evidence="1" id="KW-0472">Membrane</keyword>
<gene>
    <name evidence="2" type="ORF">SAMN05444396_102306</name>
</gene>
<name>A0A1M5FD85_9FLAO</name>
<dbReference type="RefSeq" id="WP_234972898.1">
    <property type="nucleotide sequence ID" value="NZ_FQWE01000002.1"/>
</dbReference>